<evidence type="ECO:0000256" key="5">
    <source>
        <dbReference type="ARBA" id="ARBA00022692"/>
    </source>
</evidence>
<keyword evidence="7 8" id="KW-0472">Membrane</keyword>
<feature type="transmembrane region" description="Helical" evidence="9">
    <location>
        <begin position="108"/>
        <end position="130"/>
    </location>
</feature>
<evidence type="ECO:0000256" key="6">
    <source>
        <dbReference type="ARBA" id="ARBA00022989"/>
    </source>
</evidence>
<organism evidence="10 11">
    <name type="scientific">Candidatus Alectryocaccomicrobium excrementavium</name>
    <dbReference type="NCBI Taxonomy" id="2840668"/>
    <lineage>
        <taxon>Bacteria</taxon>
        <taxon>Bacillati</taxon>
        <taxon>Bacillota</taxon>
        <taxon>Clostridia</taxon>
        <taxon>Candidatus Alectryocaccomicrobium</taxon>
    </lineage>
</organism>
<dbReference type="EMBL" id="DVJN01000020">
    <property type="protein sequence ID" value="HIS91578.1"/>
    <property type="molecule type" value="Genomic_DNA"/>
</dbReference>
<evidence type="ECO:0000256" key="2">
    <source>
        <dbReference type="ARBA" id="ARBA00005540"/>
    </source>
</evidence>
<feature type="transmembrane region" description="Helical" evidence="9">
    <location>
        <begin position="81"/>
        <end position="101"/>
    </location>
</feature>
<dbReference type="PANTHER" id="PTHR38438:SF1">
    <property type="entry name" value="RIBOFLAVIN TRANSPORTER RIBU"/>
    <property type="match status" value="1"/>
</dbReference>
<reference evidence="10" key="1">
    <citation type="submission" date="2020-10" db="EMBL/GenBank/DDBJ databases">
        <authorList>
            <person name="Gilroy R."/>
        </authorList>
    </citation>
    <scope>NUCLEOTIDE SEQUENCE</scope>
    <source>
        <strain evidence="10">13766</strain>
    </source>
</reference>
<dbReference type="InterPro" id="IPR025720">
    <property type="entry name" value="RibU"/>
</dbReference>
<dbReference type="Gene3D" id="1.10.1760.20">
    <property type="match status" value="1"/>
</dbReference>
<dbReference type="Proteomes" id="UP000824140">
    <property type="component" value="Unassembled WGS sequence"/>
</dbReference>
<evidence type="ECO:0000256" key="7">
    <source>
        <dbReference type="ARBA" id="ARBA00023136"/>
    </source>
</evidence>
<protein>
    <recommendedName>
        <fullName evidence="8">Riboflavin transporter</fullName>
    </recommendedName>
</protein>
<comment type="similarity">
    <text evidence="2 8">Belongs to the prokaryotic riboflavin transporter (P-RFT) (TC 2.A.87) family.</text>
</comment>
<evidence type="ECO:0000256" key="8">
    <source>
        <dbReference type="PIRNR" id="PIRNR037778"/>
    </source>
</evidence>
<dbReference type="GO" id="GO:0032217">
    <property type="term" value="F:riboflavin transmembrane transporter activity"/>
    <property type="evidence" value="ECO:0007669"/>
    <property type="project" value="UniProtKB-UniRule"/>
</dbReference>
<keyword evidence="5 9" id="KW-0812">Transmembrane</keyword>
<keyword evidence="4 8" id="KW-1003">Cell membrane</keyword>
<reference evidence="10" key="2">
    <citation type="journal article" date="2021" name="PeerJ">
        <title>Extensive microbial diversity within the chicken gut microbiome revealed by metagenomics and culture.</title>
        <authorList>
            <person name="Gilroy R."/>
            <person name="Ravi A."/>
            <person name="Getino M."/>
            <person name="Pursley I."/>
            <person name="Horton D.L."/>
            <person name="Alikhan N.F."/>
            <person name="Baker D."/>
            <person name="Gharbi K."/>
            <person name="Hall N."/>
            <person name="Watson M."/>
            <person name="Adriaenssens E.M."/>
            <person name="Foster-Nyarko E."/>
            <person name="Jarju S."/>
            <person name="Secka A."/>
            <person name="Antonio M."/>
            <person name="Oren A."/>
            <person name="Chaudhuri R.R."/>
            <person name="La Ragione R."/>
            <person name="Hildebrand F."/>
            <person name="Pallen M.J."/>
        </authorList>
    </citation>
    <scope>NUCLEOTIDE SEQUENCE</scope>
    <source>
        <strain evidence="10">13766</strain>
    </source>
</reference>
<evidence type="ECO:0000256" key="1">
    <source>
        <dbReference type="ARBA" id="ARBA00004651"/>
    </source>
</evidence>
<keyword evidence="6 9" id="KW-1133">Transmembrane helix</keyword>
<comment type="caution">
    <text evidence="10">The sequence shown here is derived from an EMBL/GenBank/DDBJ whole genome shotgun (WGS) entry which is preliminary data.</text>
</comment>
<accession>A0A9D1FXW0</accession>
<evidence type="ECO:0000256" key="4">
    <source>
        <dbReference type="ARBA" id="ARBA00022475"/>
    </source>
</evidence>
<name>A0A9D1FXW0_9FIRM</name>
<sequence length="196" mass="21573">MKTHRIPTRTIAMTGMLSAVSTVLMFFSFSVPLMPSFIKLDFSELPALIAAFSMGPISGAVVCLVKNLINMLFSTTGCVGEFANFLLGIFFVIPAGVIYHYKKSRGGALIGAIVGALAMAVASVPVNYYITYPVYSLFMPMDVILDMYRAINPQVETLWDALVWFNMPFTFIKALCSVVITFVIYKPLSPLIKGKR</sequence>
<feature type="transmembrane region" description="Helical" evidence="9">
    <location>
        <begin position="12"/>
        <end position="33"/>
    </location>
</feature>
<dbReference type="Pfam" id="PF12822">
    <property type="entry name" value="ECF_trnsprt"/>
    <property type="match status" value="1"/>
</dbReference>
<evidence type="ECO:0000256" key="9">
    <source>
        <dbReference type="SAM" id="Phobius"/>
    </source>
</evidence>
<comment type="subcellular location">
    <subcellularLocation>
        <location evidence="1">Cell membrane</location>
        <topology evidence="1">Multi-pass membrane protein</topology>
    </subcellularLocation>
</comment>
<proteinExistence type="inferred from homology"/>
<evidence type="ECO:0000313" key="11">
    <source>
        <dbReference type="Proteomes" id="UP000824140"/>
    </source>
</evidence>
<gene>
    <name evidence="10" type="ORF">IAA84_01020</name>
</gene>
<feature type="transmembrane region" description="Helical" evidence="9">
    <location>
        <begin position="163"/>
        <end position="185"/>
    </location>
</feature>
<keyword evidence="3 8" id="KW-0813">Transport</keyword>
<feature type="transmembrane region" description="Helical" evidence="9">
    <location>
        <begin position="45"/>
        <end position="69"/>
    </location>
</feature>
<dbReference type="PANTHER" id="PTHR38438">
    <property type="entry name" value="RIBOFLAVIN TRANSPORTER RIBU"/>
    <property type="match status" value="1"/>
</dbReference>
<evidence type="ECO:0000313" key="10">
    <source>
        <dbReference type="EMBL" id="HIS91578.1"/>
    </source>
</evidence>
<dbReference type="InterPro" id="IPR024529">
    <property type="entry name" value="ECF_trnsprt_substrate-spec"/>
</dbReference>
<dbReference type="PIRSF" id="PIRSF037778">
    <property type="entry name" value="UCP037778_transp_RibU"/>
    <property type="match status" value="1"/>
</dbReference>
<comment type="function">
    <text evidence="8">Probably a riboflavin-binding protein that interacts with the energy-coupling factor (ECF) ABC-transporter complex.</text>
</comment>
<evidence type="ECO:0000256" key="3">
    <source>
        <dbReference type="ARBA" id="ARBA00022448"/>
    </source>
</evidence>
<dbReference type="AlphaFoldDB" id="A0A9D1FXW0"/>
<dbReference type="GO" id="GO:0005886">
    <property type="term" value="C:plasma membrane"/>
    <property type="evidence" value="ECO:0007669"/>
    <property type="project" value="UniProtKB-SubCell"/>
</dbReference>